<feature type="compositionally biased region" description="Low complexity" evidence="5">
    <location>
        <begin position="181"/>
        <end position="192"/>
    </location>
</feature>
<evidence type="ECO:0000313" key="8">
    <source>
        <dbReference type="Proteomes" id="UP000188929"/>
    </source>
</evidence>
<evidence type="ECO:0000313" key="7">
    <source>
        <dbReference type="EMBL" id="ONH27036.1"/>
    </source>
</evidence>
<accession>A0A1V2I6L2</accession>
<evidence type="ECO:0000256" key="3">
    <source>
        <dbReference type="ARBA" id="ARBA00023163"/>
    </source>
</evidence>
<evidence type="ECO:0000256" key="2">
    <source>
        <dbReference type="ARBA" id="ARBA00023125"/>
    </source>
</evidence>
<feature type="region of interest" description="Disordered" evidence="5">
    <location>
        <begin position="251"/>
        <end position="278"/>
    </location>
</feature>
<keyword evidence="1" id="KW-0805">Transcription regulation</keyword>
<feature type="compositionally biased region" description="Basic and acidic residues" evidence="5">
    <location>
        <begin position="203"/>
        <end position="219"/>
    </location>
</feature>
<evidence type="ECO:0000256" key="4">
    <source>
        <dbReference type="PROSITE-ProRule" id="PRU00335"/>
    </source>
</evidence>
<dbReference type="PANTHER" id="PTHR30055">
    <property type="entry name" value="HTH-TYPE TRANSCRIPTIONAL REGULATOR RUTR"/>
    <property type="match status" value="1"/>
</dbReference>
<protein>
    <recommendedName>
        <fullName evidence="6">HTH tetR-type domain-containing protein</fullName>
    </recommendedName>
</protein>
<feature type="compositionally biased region" description="Gly residues" evidence="5">
    <location>
        <begin position="268"/>
        <end position="278"/>
    </location>
</feature>
<dbReference type="Gene3D" id="1.10.357.10">
    <property type="entry name" value="Tetracycline Repressor, domain 2"/>
    <property type="match status" value="1"/>
</dbReference>
<dbReference type="Proteomes" id="UP000188929">
    <property type="component" value="Unassembled WGS sequence"/>
</dbReference>
<feature type="DNA-binding region" description="H-T-H motif" evidence="4">
    <location>
        <begin position="18"/>
        <end position="37"/>
    </location>
</feature>
<dbReference type="PANTHER" id="PTHR30055:SF234">
    <property type="entry name" value="HTH-TYPE TRANSCRIPTIONAL REGULATOR BETI"/>
    <property type="match status" value="1"/>
</dbReference>
<gene>
    <name evidence="7" type="ORF">BL253_23520</name>
</gene>
<keyword evidence="2 4" id="KW-0238">DNA-binding</keyword>
<evidence type="ECO:0000259" key="6">
    <source>
        <dbReference type="PROSITE" id="PS50977"/>
    </source>
</evidence>
<dbReference type="Pfam" id="PF00440">
    <property type="entry name" value="TetR_N"/>
    <property type="match status" value="1"/>
</dbReference>
<dbReference type="InterPro" id="IPR050109">
    <property type="entry name" value="HTH-type_TetR-like_transc_reg"/>
</dbReference>
<evidence type="ECO:0000256" key="5">
    <source>
        <dbReference type="SAM" id="MobiDB-lite"/>
    </source>
</evidence>
<dbReference type="PRINTS" id="PR00455">
    <property type="entry name" value="HTHTETR"/>
</dbReference>
<reference evidence="8" key="1">
    <citation type="submission" date="2016-10" db="EMBL/GenBank/DDBJ databases">
        <title>Frankia sp. NRRL B-16386 Genome sequencing.</title>
        <authorList>
            <person name="Ghodhbane-Gtari F."/>
            <person name="Swanson E."/>
            <person name="Gueddou A."/>
            <person name="Hezbri K."/>
            <person name="Ktari K."/>
            <person name="Nouioui I."/>
            <person name="Morris K."/>
            <person name="Simpson S."/>
            <person name="Abebe-Akele F."/>
            <person name="Thomas K."/>
            <person name="Gtari M."/>
            <person name="Tisa L.S."/>
        </authorList>
    </citation>
    <scope>NUCLEOTIDE SEQUENCE [LARGE SCALE GENOMIC DNA]</scope>
    <source>
        <strain evidence="8">NRRL B-16386</strain>
    </source>
</reference>
<dbReference type="InterPro" id="IPR001647">
    <property type="entry name" value="HTH_TetR"/>
</dbReference>
<keyword evidence="3" id="KW-0804">Transcription</keyword>
<dbReference type="PROSITE" id="PS01081">
    <property type="entry name" value="HTH_TETR_1"/>
    <property type="match status" value="1"/>
</dbReference>
<dbReference type="GO" id="GO:0000976">
    <property type="term" value="F:transcription cis-regulatory region binding"/>
    <property type="evidence" value="ECO:0007669"/>
    <property type="project" value="TreeGrafter"/>
</dbReference>
<dbReference type="AlphaFoldDB" id="A0A1V2I6L2"/>
<dbReference type="SUPFAM" id="SSF46689">
    <property type="entry name" value="Homeodomain-like"/>
    <property type="match status" value="1"/>
</dbReference>
<evidence type="ECO:0000256" key="1">
    <source>
        <dbReference type="ARBA" id="ARBA00023015"/>
    </source>
</evidence>
<keyword evidence="8" id="KW-1185">Reference proteome</keyword>
<sequence length="278" mass="27985">MLDAAVSLFGERGYAGTSVRDIAERLGLTKAALYYHFPSKETILDALLDPFVTELTRIVELVREAPPPEPKAIIELMAGLLAGPGSILCAFVNDPSVLHRKIGEEDVFSFSEEVVRALAGSDPTPTALLRARCALGAVQSGILGAAFSRLRAPGGGTAGAGGTCGRGALMAVPAETAAAETAAAGDAKTGTKAGTGSGNGTRSKAEIESKAETEAETKVENAFGAPVSWPPHSIITEDVRSVIVDAAMAALGGGRPAAPPGPSAPGASQGGLAGVGTR</sequence>
<feature type="region of interest" description="Disordered" evidence="5">
    <location>
        <begin position="181"/>
        <end position="231"/>
    </location>
</feature>
<dbReference type="InterPro" id="IPR023772">
    <property type="entry name" value="DNA-bd_HTH_TetR-type_CS"/>
</dbReference>
<dbReference type="EMBL" id="MOMC01000048">
    <property type="protein sequence ID" value="ONH27036.1"/>
    <property type="molecule type" value="Genomic_DNA"/>
</dbReference>
<dbReference type="GO" id="GO:0003700">
    <property type="term" value="F:DNA-binding transcription factor activity"/>
    <property type="evidence" value="ECO:0007669"/>
    <property type="project" value="TreeGrafter"/>
</dbReference>
<dbReference type="InterPro" id="IPR009057">
    <property type="entry name" value="Homeodomain-like_sf"/>
</dbReference>
<organism evidence="7 8">
    <name type="scientific">Pseudofrankia asymbiotica</name>
    <dbReference type="NCBI Taxonomy" id="1834516"/>
    <lineage>
        <taxon>Bacteria</taxon>
        <taxon>Bacillati</taxon>
        <taxon>Actinomycetota</taxon>
        <taxon>Actinomycetes</taxon>
        <taxon>Frankiales</taxon>
        <taxon>Frankiaceae</taxon>
        <taxon>Pseudofrankia</taxon>
    </lineage>
</organism>
<proteinExistence type="predicted"/>
<name>A0A1V2I6L2_9ACTN</name>
<dbReference type="PROSITE" id="PS50977">
    <property type="entry name" value="HTH_TETR_2"/>
    <property type="match status" value="1"/>
</dbReference>
<feature type="domain" description="HTH tetR-type" evidence="6">
    <location>
        <begin position="1"/>
        <end position="55"/>
    </location>
</feature>
<comment type="caution">
    <text evidence="7">The sequence shown here is derived from an EMBL/GenBank/DDBJ whole genome shotgun (WGS) entry which is preliminary data.</text>
</comment>